<name>A0A7M2RI16_9FIRM</name>
<proteinExistence type="predicted"/>
<evidence type="ECO:0000256" key="2">
    <source>
        <dbReference type="ARBA" id="ARBA00022898"/>
    </source>
</evidence>
<keyword evidence="5" id="KW-1185">Reference proteome</keyword>
<accession>A0A7M2RI16</accession>
<protein>
    <submittedName>
        <fullName evidence="4">Aminotransferase class I/II-fold pyridoxal phosphate-dependent enzyme</fullName>
    </submittedName>
</protein>
<evidence type="ECO:0000259" key="3">
    <source>
        <dbReference type="Pfam" id="PF00155"/>
    </source>
</evidence>
<organism evidence="4 5">
    <name type="scientific">Blautia liquoris</name>
    <dbReference type="NCBI Taxonomy" id="2779518"/>
    <lineage>
        <taxon>Bacteria</taxon>
        <taxon>Bacillati</taxon>
        <taxon>Bacillota</taxon>
        <taxon>Clostridia</taxon>
        <taxon>Lachnospirales</taxon>
        <taxon>Lachnospiraceae</taxon>
        <taxon>Blautia</taxon>
    </lineage>
</organism>
<keyword evidence="2" id="KW-0663">Pyridoxal phosphate</keyword>
<feature type="domain" description="Aminotransferase class I/classII large" evidence="3">
    <location>
        <begin position="15"/>
        <end position="343"/>
    </location>
</feature>
<dbReference type="AlphaFoldDB" id="A0A7M2RI16"/>
<dbReference type="Gene3D" id="3.40.640.10">
    <property type="entry name" value="Type I PLP-dependent aspartate aminotransferase-like (Major domain)"/>
    <property type="match status" value="1"/>
</dbReference>
<dbReference type="SUPFAM" id="SSF53383">
    <property type="entry name" value="PLP-dependent transferases"/>
    <property type="match status" value="1"/>
</dbReference>
<reference evidence="4 5" key="1">
    <citation type="submission" date="2020-10" db="EMBL/GenBank/DDBJ databases">
        <title>Blautia liquoris sp.nov., isolated from the mud in a fermentation cellar used for the production of Chinese strong-flavoured liquor.</title>
        <authorList>
            <person name="Lu L."/>
        </authorList>
    </citation>
    <scope>NUCLEOTIDE SEQUENCE [LARGE SCALE GENOMIC DNA]</scope>
    <source>
        <strain evidence="4 5">LZLJ-3</strain>
    </source>
</reference>
<dbReference type="KEGG" id="bliq:INP51_03200"/>
<dbReference type="RefSeq" id="WP_193736303.1">
    <property type="nucleotide sequence ID" value="NZ_CP063304.1"/>
</dbReference>
<sequence length="345" mass="38968">MKEQIHGGDVYRHPDVLDFSANMNPLGTPESVILAAQKGVRNICNYPDVQQHKLKTALADYENVPYGSLICGNGAAELIFTLAQALRPKRAVVLAPTFAEYELALKSVGCEMHHVMLFEEDGFELKSVQGVCDEVSAGADLVCLCNPNNPTGKLISRKMILSILNHCRKHHSRLLLDECFNDFIDDPDTYTLKHDFYEYPNLFLLKAFTKRYAMAGLRLGYGICSDVGLLDRMGRCVQPWNISIPAQEAGTAALMEKDYEKRARLLIRTEREWLKGELRNAGLTVYDSKANYIFFKGPEDLGRHCLENKVMIRDCSNYAGLAKGYYRIAVKRHEENEQLIRAIGR</sequence>
<keyword evidence="4" id="KW-0808">Transferase</keyword>
<dbReference type="Proteomes" id="UP000593601">
    <property type="component" value="Chromosome"/>
</dbReference>
<dbReference type="CDD" id="cd00609">
    <property type="entry name" value="AAT_like"/>
    <property type="match status" value="1"/>
</dbReference>
<evidence type="ECO:0000313" key="4">
    <source>
        <dbReference type="EMBL" id="QOV19983.1"/>
    </source>
</evidence>
<evidence type="ECO:0000256" key="1">
    <source>
        <dbReference type="ARBA" id="ARBA00001933"/>
    </source>
</evidence>
<dbReference type="EMBL" id="CP063304">
    <property type="protein sequence ID" value="QOV19983.1"/>
    <property type="molecule type" value="Genomic_DNA"/>
</dbReference>
<comment type="cofactor">
    <cofactor evidence="1">
        <name>pyridoxal 5'-phosphate</name>
        <dbReference type="ChEBI" id="CHEBI:597326"/>
    </cofactor>
</comment>
<dbReference type="InterPro" id="IPR015422">
    <property type="entry name" value="PyrdxlP-dep_Trfase_small"/>
</dbReference>
<gene>
    <name evidence="4" type="ORF">INP51_03200</name>
</gene>
<dbReference type="GO" id="GO:0008483">
    <property type="term" value="F:transaminase activity"/>
    <property type="evidence" value="ECO:0007669"/>
    <property type="project" value="UniProtKB-KW"/>
</dbReference>
<dbReference type="GO" id="GO:0030170">
    <property type="term" value="F:pyridoxal phosphate binding"/>
    <property type="evidence" value="ECO:0007669"/>
    <property type="project" value="InterPro"/>
</dbReference>
<dbReference type="InterPro" id="IPR015424">
    <property type="entry name" value="PyrdxlP-dep_Trfase"/>
</dbReference>
<evidence type="ECO:0000313" key="5">
    <source>
        <dbReference type="Proteomes" id="UP000593601"/>
    </source>
</evidence>
<dbReference type="Pfam" id="PF00155">
    <property type="entry name" value="Aminotran_1_2"/>
    <property type="match status" value="1"/>
</dbReference>
<dbReference type="PANTHER" id="PTHR42885">
    <property type="entry name" value="HISTIDINOL-PHOSPHATE AMINOTRANSFERASE-RELATED"/>
    <property type="match status" value="1"/>
</dbReference>
<dbReference type="InterPro" id="IPR004839">
    <property type="entry name" value="Aminotransferase_I/II_large"/>
</dbReference>
<keyword evidence="4" id="KW-0032">Aminotransferase</keyword>
<dbReference type="InterPro" id="IPR015421">
    <property type="entry name" value="PyrdxlP-dep_Trfase_major"/>
</dbReference>
<dbReference type="PANTHER" id="PTHR42885:SF1">
    <property type="entry name" value="THREONINE-PHOSPHATE DECARBOXYLASE"/>
    <property type="match status" value="1"/>
</dbReference>
<dbReference type="Gene3D" id="3.90.1150.10">
    <property type="entry name" value="Aspartate Aminotransferase, domain 1"/>
    <property type="match status" value="1"/>
</dbReference>